<dbReference type="EMBL" id="JAVFWL010000002">
    <property type="protein sequence ID" value="KAK6736716.1"/>
    <property type="molecule type" value="Genomic_DNA"/>
</dbReference>
<reference evidence="10 11" key="1">
    <citation type="submission" date="2023-08" db="EMBL/GenBank/DDBJ databases">
        <title>A Necator americanus chromosomal reference genome.</title>
        <authorList>
            <person name="Ilik V."/>
            <person name="Petrzelkova K.J."/>
            <person name="Pardy F."/>
            <person name="Fuh T."/>
            <person name="Niatou-Singa F.S."/>
            <person name="Gouil Q."/>
            <person name="Baker L."/>
            <person name="Ritchie M.E."/>
            <person name="Jex A.R."/>
            <person name="Gazzola D."/>
            <person name="Li H."/>
            <person name="Toshio Fujiwara R."/>
            <person name="Zhan B."/>
            <person name="Aroian R.V."/>
            <person name="Pafco B."/>
            <person name="Schwarz E.M."/>
        </authorList>
    </citation>
    <scope>NUCLEOTIDE SEQUENCE [LARGE SCALE GENOMIC DNA]</scope>
    <source>
        <strain evidence="10 11">Aroian</strain>
        <tissue evidence="10">Whole animal</tissue>
    </source>
</reference>
<comment type="subcellular location">
    <subcellularLocation>
        <location evidence="1">Membrane</location>
        <topology evidence="1">Multi-pass membrane protein</topology>
    </subcellularLocation>
</comment>
<evidence type="ECO:0000256" key="4">
    <source>
        <dbReference type="ARBA" id="ARBA00022989"/>
    </source>
</evidence>
<evidence type="ECO:0000256" key="6">
    <source>
        <dbReference type="ARBA" id="ARBA00023136"/>
    </source>
</evidence>
<protein>
    <recommendedName>
        <fullName evidence="9">Potassium channel domain-containing protein</fullName>
    </recommendedName>
</protein>
<feature type="transmembrane region" description="Helical" evidence="8">
    <location>
        <begin position="92"/>
        <end position="121"/>
    </location>
</feature>
<evidence type="ECO:0000313" key="10">
    <source>
        <dbReference type="EMBL" id="KAK6736716.1"/>
    </source>
</evidence>
<evidence type="ECO:0000256" key="1">
    <source>
        <dbReference type="ARBA" id="ARBA00004141"/>
    </source>
</evidence>
<evidence type="ECO:0000313" key="11">
    <source>
        <dbReference type="Proteomes" id="UP001303046"/>
    </source>
</evidence>
<organism evidence="10 11">
    <name type="scientific">Necator americanus</name>
    <name type="common">Human hookworm</name>
    <dbReference type="NCBI Taxonomy" id="51031"/>
    <lineage>
        <taxon>Eukaryota</taxon>
        <taxon>Metazoa</taxon>
        <taxon>Ecdysozoa</taxon>
        <taxon>Nematoda</taxon>
        <taxon>Chromadorea</taxon>
        <taxon>Rhabditida</taxon>
        <taxon>Rhabditina</taxon>
        <taxon>Rhabditomorpha</taxon>
        <taxon>Strongyloidea</taxon>
        <taxon>Ancylostomatidae</taxon>
        <taxon>Bunostominae</taxon>
        <taxon>Necator</taxon>
    </lineage>
</organism>
<evidence type="ECO:0000256" key="2">
    <source>
        <dbReference type="ARBA" id="ARBA00022448"/>
    </source>
</evidence>
<dbReference type="PANTHER" id="PTHR11003:SF147">
    <property type="entry name" value="POTASSIUM CHANNEL DOMAIN-CONTAINING PROTEIN"/>
    <property type="match status" value="1"/>
</dbReference>
<keyword evidence="7" id="KW-0407">Ion channel</keyword>
<feature type="domain" description="Potassium channel" evidence="9">
    <location>
        <begin position="60"/>
        <end position="111"/>
    </location>
</feature>
<sequence length="255" mass="28510">MEFRSFVGIPLLARGSFNGYVAKNTDCPRIEDELGANAQLLVESLKRYEDRMELRIPDRKEWTFLNSFNYAYGLILTLGHGTKTPETTGGQIFALIYCIFGVPLFFGTIALTIYQCVIPLLMSKFCTLYRRFLFLQLVILVYFVWNLLMAVFLYYQVFEDFWASMFTAFFSGMTIQVPSSNKVTPCGLLMLQLASTLSAAIIILGIIVAVAAYCPHTTDDNLVKKAGISDDGSQQPAKFTVVVDQAGESKLATSE</sequence>
<keyword evidence="4 8" id="KW-1133">Transmembrane helix</keyword>
<dbReference type="SUPFAM" id="SSF81324">
    <property type="entry name" value="Voltage-gated potassium channels"/>
    <property type="match status" value="1"/>
</dbReference>
<dbReference type="PANTHER" id="PTHR11003">
    <property type="entry name" value="POTASSIUM CHANNEL, SUBFAMILY K"/>
    <property type="match status" value="1"/>
</dbReference>
<feature type="transmembrane region" description="Helical" evidence="8">
    <location>
        <begin position="161"/>
        <end position="177"/>
    </location>
</feature>
<evidence type="ECO:0000256" key="3">
    <source>
        <dbReference type="ARBA" id="ARBA00022692"/>
    </source>
</evidence>
<gene>
    <name evidence="10" type="primary">Necator_chrII.g7218</name>
    <name evidence="10" type="ORF">RB195_019425</name>
</gene>
<evidence type="ECO:0000256" key="5">
    <source>
        <dbReference type="ARBA" id="ARBA00023065"/>
    </source>
</evidence>
<feature type="transmembrane region" description="Helical" evidence="8">
    <location>
        <begin position="189"/>
        <end position="213"/>
    </location>
</feature>
<keyword evidence="6 8" id="KW-0472">Membrane</keyword>
<proteinExistence type="predicted"/>
<name>A0ABR1CE43_NECAM</name>
<keyword evidence="5" id="KW-0406">Ion transport</keyword>
<comment type="caution">
    <text evidence="10">The sequence shown here is derived from an EMBL/GenBank/DDBJ whole genome shotgun (WGS) entry which is preliminary data.</text>
</comment>
<keyword evidence="3 8" id="KW-0812">Transmembrane</keyword>
<dbReference type="InterPro" id="IPR003280">
    <property type="entry name" value="2pore_dom_K_chnl"/>
</dbReference>
<evidence type="ECO:0000259" key="9">
    <source>
        <dbReference type="Pfam" id="PF07885"/>
    </source>
</evidence>
<dbReference type="Pfam" id="PF07885">
    <property type="entry name" value="Ion_trans_2"/>
    <property type="match status" value="1"/>
</dbReference>
<evidence type="ECO:0000256" key="8">
    <source>
        <dbReference type="SAM" id="Phobius"/>
    </source>
</evidence>
<dbReference type="Proteomes" id="UP001303046">
    <property type="component" value="Unassembled WGS sequence"/>
</dbReference>
<keyword evidence="2" id="KW-0813">Transport</keyword>
<keyword evidence="11" id="KW-1185">Reference proteome</keyword>
<dbReference type="InterPro" id="IPR013099">
    <property type="entry name" value="K_chnl_dom"/>
</dbReference>
<evidence type="ECO:0000256" key="7">
    <source>
        <dbReference type="ARBA" id="ARBA00023303"/>
    </source>
</evidence>
<feature type="transmembrane region" description="Helical" evidence="8">
    <location>
        <begin position="133"/>
        <end position="155"/>
    </location>
</feature>
<dbReference type="Gene3D" id="1.10.287.70">
    <property type="match status" value="1"/>
</dbReference>
<accession>A0ABR1CE43</accession>